<gene>
    <name evidence="2" type="ORF">Acife_0497</name>
</gene>
<reference evidence="2 3" key="1">
    <citation type="journal article" date="2011" name="J. Bacteriol.">
        <title>Draft genome of the psychrotolerant acidophile Acidithiobacillus ferrivorans SS3.</title>
        <authorList>
            <person name="Liljeqvist M."/>
            <person name="Valdes J."/>
            <person name="Holmes D.S."/>
            <person name="Dopson M."/>
        </authorList>
    </citation>
    <scope>NUCLEOTIDE SEQUENCE [LARGE SCALE GENOMIC DNA]</scope>
    <source>
        <strain evidence="2 3">SS3</strain>
    </source>
</reference>
<proteinExistence type="predicted"/>
<keyword evidence="1" id="KW-1133">Transmembrane helix</keyword>
<dbReference type="KEGG" id="afi:Acife_0497"/>
<feature type="transmembrane region" description="Helical" evidence="1">
    <location>
        <begin position="6"/>
        <end position="29"/>
    </location>
</feature>
<keyword evidence="1" id="KW-0812">Transmembrane</keyword>
<evidence type="ECO:0000313" key="3">
    <source>
        <dbReference type="Proteomes" id="UP000009220"/>
    </source>
</evidence>
<dbReference type="EMBL" id="CP002985">
    <property type="protein sequence ID" value="AEM46705.1"/>
    <property type="molecule type" value="Genomic_DNA"/>
</dbReference>
<protein>
    <submittedName>
        <fullName evidence="2">Uncharacterized protein</fullName>
    </submittedName>
</protein>
<name>G0JTF1_9PROT</name>
<organism evidence="2 3">
    <name type="scientific">Acidithiobacillus ferrivorans SS3</name>
    <dbReference type="NCBI Taxonomy" id="743299"/>
    <lineage>
        <taxon>Bacteria</taxon>
        <taxon>Pseudomonadati</taxon>
        <taxon>Pseudomonadota</taxon>
        <taxon>Acidithiobacillia</taxon>
        <taxon>Acidithiobacillales</taxon>
        <taxon>Acidithiobacillaceae</taxon>
        <taxon>Acidithiobacillus</taxon>
    </lineage>
</organism>
<dbReference type="HOGENOM" id="CLU_2406611_0_0_6"/>
<sequence>MDAHMHYYGALFLTSAESIFLFKVMVIAVEMPITAPPAQIPAGAIHAHGLPPWVWQQTDRLAKGEGLGVTGLVYIRFVGWTNLPCSRGSVDI</sequence>
<accession>G0JTF1</accession>
<dbReference type="Proteomes" id="UP000009220">
    <property type="component" value="Chromosome"/>
</dbReference>
<evidence type="ECO:0000313" key="2">
    <source>
        <dbReference type="EMBL" id="AEM46705.1"/>
    </source>
</evidence>
<evidence type="ECO:0000256" key="1">
    <source>
        <dbReference type="SAM" id="Phobius"/>
    </source>
</evidence>
<keyword evidence="1" id="KW-0472">Membrane</keyword>
<dbReference type="AlphaFoldDB" id="G0JTF1"/>